<dbReference type="AlphaFoldDB" id="D3SV53"/>
<evidence type="ECO:0000256" key="1">
    <source>
        <dbReference type="SAM" id="MobiDB-lite"/>
    </source>
</evidence>
<reference evidence="4" key="1">
    <citation type="submission" date="2010-02" db="EMBL/GenBank/DDBJ databases">
        <title>Complete sequence of chromosome of Natrialba magadii ATCC 43099.</title>
        <authorList>
            <consortium name="US DOE Joint Genome Institute"/>
            <person name="Lucas S."/>
            <person name="Copeland A."/>
            <person name="Lapidus A."/>
            <person name="Cheng J.-F."/>
            <person name="Bruce D."/>
            <person name="Goodwin L."/>
            <person name="Pitluck S."/>
            <person name="Davenport K."/>
            <person name="Saunders E."/>
            <person name="Detter J.C."/>
            <person name="Han C."/>
            <person name="Tapia R."/>
            <person name="Land M."/>
            <person name="Hauser L."/>
            <person name="Kyrpides N."/>
            <person name="Mikhailova N."/>
            <person name="De Castro R.E."/>
            <person name="Maupin-Furlow J.A."/>
            <person name="Woyke T."/>
        </authorList>
    </citation>
    <scope>NUCLEOTIDE SEQUENCE [LARGE SCALE GENOMIC DNA]</scope>
    <source>
        <strain evidence="4">ATCC 43099 / DSM 3394 / CCM 3739 / CIP 104546 / IAM 13178 / JCM 8861 / NBRC 102185 / NCIMB 2190 / MS3</strain>
    </source>
</reference>
<sequence>MGPSVVDAYHMSNSSSTTTMTITRRGAIGTLAVGLAGLAGCMSSGDTDEPSGNGSDDGDSNGHDGNGEADSEEGFEREIPDRDIEADWDEAAAFRTWLTDADPFNGGNRRFDYTEEFPEGTDFESVFPEYFEVSADVVDAHLLQSLTQVFFGSFDRDAIVAGVEDDDEYEFVDEYEGFAVIDAPIPNTSGRRDIAVSESAIVIGPDYEERIDAHHGSHDRLEDIDQEFTHLFRQFPHETTVTGEYNAPEESDVSLDEIYIWGVSSASPMADTMTWVFILEEGVEPTDDIVAELEGISDDVHDTEVEGRTVTITGGAPNVSPGPDE</sequence>
<accession>D3SV53</accession>
<evidence type="ECO:0000313" key="4">
    <source>
        <dbReference type="Proteomes" id="UP000001879"/>
    </source>
</evidence>
<name>D3SV53_NATMM</name>
<reference evidence="3 5" key="3">
    <citation type="journal article" date="2014" name="PLoS Genet.">
        <title>Phylogenetically driven sequencing of extremely halophilic archaea reveals strategies for static and dynamic osmo-response.</title>
        <authorList>
            <person name="Becker E.A."/>
            <person name="Seitzer P.M."/>
            <person name="Tritt A."/>
            <person name="Larsen D."/>
            <person name="Krusor M."/>
            <person name="Yao A.I."/>
            <person name="Wu D."/>
            <person name="Madern D."/>
            <person name="Eisen J.A."/>
            <person name="Darling A.E."/>
            <person name="Facciotti M.T."/>
        </authorList>
    </citation>
    <scope>NUCLEOTIDE SEQUENCE [LARGE SCALE GENOMIC DNA]</scope>
    <source>
        <strain evidence="5">ATCC 43099 / DSM 3394 / CCM 3739 / CIP 104546 / IAM 13178 / JCM 8861 / NBRC 102185 / NCIMB 2190 / MS3</strain>
        <strain evidence="3">MS-3</strain>
    </source>
</reference>
<dbReference type="RefSeq" id="WP_004267556.1">
    <property type="nucleotide sequence ID" value="NC_013922.1"/>
</dbReference>
<dbReference type="HOGENOM" id="CLU_907953_0_0_2"/>
<evidence type="ECO:0000313" key="2">
    <source>
        <dbReference type="EMBL" id="ADD05461.1"/>
    </source>
</evidence>
<organism evidence="2 4">
    <name type="scientific">Natrialba magadii (strain ATCC 43099 / DSM 3394 / CCM 3739 / CIP 104546 / IAM 13178 / JCM 8861 / NBRC 102185 / NCIMB 2190 / MS3)</name>
    <name type="common">Natronobacterium magadii</name>
    <dbReference type="NCBI Taxonomy" id="547559"/>
    <lineage>
        <taxon>Archaea</taxon>
        <taxon>Methanobacteriati</taxon>
        <taxon>Methanobacteriota</taxon>
        <taxon>Stenosarchaea group</taxon>
        <taxon>Halobacteria</taxon>
        <taxon>Halobacteriales</taxon>
        <taxon>Natrialbaceae</taxon>
        <taxon>Natrialba</taxon>
    </lineage>
</organism>
<proteinExistence type="predicted"/>
<protein>
    <submittedName>
        <fullName evidence="2">Uncharacterized protein</fullName>
    </submittedName>
</protein>
<evidence type="ECO:0000313" key="3">
    <source>
        <dbReference type="EMBL" id="ELY29226.1"/>
    </source>
</evidence>
<evidence type="ECO:0000313" key="5">
    <source>
        <dbReference type="Proteomes" id="UP000011543"/>
    </source>
</evidence>
<dbReference type="Proteomes" id="UP000011543">
    <property type="component" value="Unassembled WGS sequence"/>
</dbReference>
<keyword evidence="4" id="KW-1185">Reference proteome</keyword>
<dbReference type="KEGG" id="nmg:Nmag_1888"/>
<reference evidence="2 4" key="2">
    <citation type="journal article" date="2012" name="BMC Genomics">
        <title>A comparative genomics perspective on the genetic content of the alkaliphilic haloarchaeon Natrialba magadii ATCC 43099T.</title>
        <authorList>
            <person name="Siddaramappa S."/>
            <person name="Challacombe J.F."/>
            <person name="Decastro R.E."/>
            <person name="Pfeiffer F."/>
            <person name="Sastre D.E."/>
            <person name="Gimenez M.I."/>
            <person name="Paggi R.A."/>
            <person name="Detter J.C."/>
            <person name="Davenport K.W."/>
            <person name="Goodwin L.A."/>
            <person name="Kyrpides N."/>
            <person name="Tapia R."/>
            <person name="Pitluck S."/>
            <person name="Lucas S."/>
            <person name="Woyke T."/>
            <person name="Maupin-Furlow J.A."/>
        </authorList>
    </citation>
    <scope>NUCLEOTIDE SEQUENCE [LARGE SCALE GENOMIC DNA]</scope>
    <source>
        <strain evidence="2">ATCC 43099</strain>
        <strain evidence="4">ATCC 43099 / DSM 3394 / CCM 3739 / CIP 104546 / IAM 13178 / JCM 8861 / NBRC 102185 / NCIMB 2190 / MS3</strain>
    </source>
</reference>
<dbReference type="EMBL" id="AOHS01000037">
    <property type="protein sequence ID" value="ELY29226.1"/>
    <property type="molecule type" value="Genomic_DNA"/>
</dbReference>
<gene>
    <name evidence="2" type="ordered locus">Nmag_1888</name>
    <name evidence="3" type="ORF">C500_10920</name>
</gene>
<reference evidence="2" key="4">
    <citation type="submission" date="2016-09" db="EMBL/GenBank/DDBJ databases">
        <authorList>
            <person name="Pfeiffer F."/>
        </authorList>
    </citation>
    <scope>NUCLEOTIDE SEQUENCE</scope>
    <source>
        <strain evidence="2">ATCC 43099</strain>
    </source>
</reference>
<dbReference type="GeneID" id="8824729"/>
<dbReference type="Proteomes" id="UP000001879">
    <property type="component" value="Chromosome"/>
</dbReference>
<dbReference type="PaxDb" id="547559-Nmag_1888"/>
<feature type="region of interest" description="Disordered" evidence="1">
    <location>
        <begin position="42"/>
        <end position="82"/>
    </location>
</feature>
<dbReference type="OrthoDB" id="201787at2157"/>
<dbReference type="EMBL" id="CP001932">
    <property type="protein sequence ID" value="ADD05461.1"/>
    <property type="molecule type" value="Genomic_DNA"/>
</dbReference>
<dbReference type="PATRIC" id="fig|547559.17.peg.2158"/>
<dbReference type="eggNOG" id="arCOG09132">
    <property type="taxonomic scope" value="Archaea"/>
</dbReference>